<dbReference type="PANTHER" id="PTHR10903:SF107">
    <property type="entry name" value="GTPASE IMAP FAMILY MEMBER 4-LIKE-RELATED"/>
    <property type="match status" value="1"/>
</dbReference>
<evidence type="ECO:0000256" key="2">
    <source>
        <dbReference type="ARBA" id="ARBA00022741"/>
    </source>
</evidence>
<proteinExistence type="inferred from homology"/>
<reference evidence="6" key="1">
    <citation type="submission" date="2020-03" db="EMBL/GenBank/DDBJ databases">
        <authorList>
            <person name="Weist P."/>
        </authorList>
    </citation>
    <scope>NUCLEOTIDE SEQUENCE</scope>
</reference>
<organism evidence="6 7">
    <name type="scientific">Pleuronectes platessa</name>
    <name type="common">European plaice</name>
    <dbReference type="NCBI Taxonomy" id="8262"/>
    <lineage>
        <taxon>Eukaryota</taxon>
        <taxon>Metazoa</taxon>
        <taxon>Chordata</taxon>
        <taxon>Craniata</taxon>
        <taxon>Vertebrata</taxon>
        <taxon>Euteleostomi</taxon>
        <taxon>Actinopterygii</taxon>
        <taxon>Neopterygii</taxon>
        <taxon>Teleostei</taxon>
        <taxon>Neoteleostei</taxon>
        <taxon>Acanthomorphata</taxon>
        <taxon>Carangaria</taxon>
        <taxon>Pleuronectiformes</taxon>
        <taxon>Pleuronectoidei</taxon>
        <taxon>Pleuronectidae</taxon>
        <taxon>Pleuronectes</taxon>
    </lineage>
</organism>
<dbReference type="SUPFAM" id="SSF52540">
    <property type="entry name" value="P-loop containing nucleoside triphosphate hydrolases"/>
    <property type="match status" value="1"/>
</dbReference>
<dbReference type="PANTHER" id="PTHR10903">
    <property type="entry name" value="GTPASE, IMAP FAMILY MEMBER-RELATED"/>
    <property type="match status" value="1"/>
</dbReference>
<dbReference type="Proteomes" id="UP001153269">
    <property type="component" value="Unassembled WGS sequence"/>
</dbReference>
<dbReference type="EMBL" id="CADEAL010000524">
    <property type="protein sequence ID" value="CAB1421488.1"/>
    <property type="molecule type" value="Genomic_DNA"/>
</dbReference>
<dbReference type="GO" id="GO:0005525">
    <property type="term" value="F:GTP binding"/>
    <property type="evidence" value="ECO:0007669"/>
    <property type="project" value="UniProtKB-KW"/>
</dbReference>
<evidence type="ECO:0000259" key="5">
    <source>
        <dbReference type="PROSITE" id="PS51720"/>
    </source>
</evidence>
<comment type="caution">
    <text evidence="6">The sequence shown here is derived from an EMBL/GenBank/DDBJ whole genome shotgun (WGS) entry which is preliminary data.</text>
</comment>
<evidence type="ECO:0000313" key="7">
    <source>
        <dbReference type="Proteomes" id="UP001153269"/>
    </source>
</evidence>
<feature type="compositionally biased region" description="Polar residues" evidence="4">
    <location>
        <begin position="630"/>
        <end position="641"/>
    </location>
</feature>
<name>A0A9N7YDA1_PLEPL</name>
<keyword evidence="2" id="KW-0547">Nucleotide-binding</keyword>
<evidence type="ECO:0000256" key="3">
    <source>
        <dbReference type="ARBA" id="ARBA00023134"/>
    </source>
</evidence>
<gene>
    <name evidence="6" type="ORF">PLEPLA_LOCUS9374</name>
</gene>
<feature type="region of interest" description="Disordered" evidence="4">
    <location>
        <begin position="327"/>
        <end position="354"/>
    </location>
</feature>
<dbReference type="InterPro" id="IPR045058">
    <property type="entry name" value="GIMA/IAN/Toc"/>
</dbReference>
<feature type="compositionally biased region" description="Basic and acidic residues" evidence="4">
    <location>
        <begin position="1"/>
        <end position="14"/>
    </location>
</feature>
<evidence type="ECO:0000256" key="1">
    <source>
        <dbReference type="ARBA" id="ARBA00008535"/>
    </source>
</evidence>
<dbReference type="AlphaFoldDB" id="A0A9N7YDA1"/>
<keyword evidence="3" id="KW-0342">GTP-binding</keyword>
<sequence length="641" mass="75429">MVEEKTDGSSHLEMDSSVLLGLEADGKRRARERRKKQRQMEAQMQRGTIKAALMSDAPQGSELDAHHSFSKAPRRLHEVRLVLLGERETGKSSAGNTILGQAGFFQAGGVTEECVRRQAEVAKRLVTVVDTPGWEAGVAGATPERMRREIINGVGLCPPGPHALLLTLRVDTLVSAGHVREHLELLGEGVWRHTILLFTHGDQLREGLDFEQHIQAGGRDLQWLMEKCRGRYHVVSSVDGGERGSGGSTSVTELLEKVEKMATMNRCEAFSSLVQDVRDLSRQRNEKVNQRLKEMGDKMLRQEMELKNVREREMKSIRWFFDWKRKGKSPGKANVQREEEEEEEEEDRRMGERKQDFGELEERMRWLTEDKEREVQDLSVENERIRVALNQSGRERDEATLNLELREIEVEELTERIDEQQAKLLDLERAGVDKEQERKRREDAIRVKEQEWRKKLEETVEQHKREEAEWTEQVESFKAEMDETKRHFDNVLERKEREVTELEEKLKEMEIKLFERDEEEEELREKAAEEKRFSVKEKADEMEKVRQQHEKEIRDMKEQTRREIENLKKHFAKENEELVKVKKQEIEELEQKHHKQIRETLRENEKEKETINSNHRKDMKQEIQEKEQRNGSFQNGSIRKK</sequence>
<dbReference type="Gene3D" id="3.40.50.300">
    <property type="entry name" value="P-loop containing nucleotide triphosphate hydrolases"/>
    <property type="match status" value="1"/>
</dbReference>
<evidence type="ECO:0000256" key="4">
    <source>
        <dbReference type="SAM" id="MobiDB-lite"/>
    </source>
</evidence>
<dbReference type="InterPro" id="IPR006703">
    <property type="entry name" value="G_AIG1"/>
</dbReference>
<feature type="region of interest" description="Disordered" evidence="4">
    <location>
        <begin position="535"/>
        <end position="557"/>
    </location>
</feature>
<feature type="domain" description="AIG1-type G" evidence="5">
    <location>
        <begin position="76"/>
        <end position="279"/>
    </location>
</feature>
<evidence type="ECO:0000313" key="6">
    <source>
        <dbReference type="EMBL" id="CAB1421488.1"/>
    </source>
</evidence>
<accession>A0A9N7YDA1</accession>
<feature type="region of interest" description="Disordered" evidence="4">
    <location>
        <begin position="1"/>
        <end position="42"/>
    </location>
</feature>
<comment type="similarity">
    <text evidence="1">Belongs to the TRAFAC class TrmE-Era-EngA-EngB-Septin-like GTPase superfamily. AIG1/Toc34/Toc159-like paraseptin GTPase family. IAN subfamily.</text>
</comment>
<protein>
    <recommendedName>
        <fullName evidence="5">AIG1-type G domain-containing protein</fullName>
    </recommendedName>
</protein>
<feature type="compositionally biased region" description="Basic and acidic residues" evidence="4">
    <location>
        <begin position="590"/>
        <end position="629"/>
    </location>
</feature>
<feature type="compositionally biased region" description="Basic residues" evidence="4">
    <location>
        <begin position="28"/>
        <end position="37"/>
    </location>
</feature>
<keyword evidence="7" id="KW-1185">Reference proteome</keyword>
<dbReference type="PROSITE" id="PS51720">
    <property type="entry name" value="G_AIG1"/>
    <property type="match status" value="1"/>
</dbReference>
<dbReference type="InterPro" id="IPR027417">
    <property type="entry name" value="P-loop_NTPase"/>
</dbReference>
<feature type="region of interest" description="Disordered" evidence="4">
    <location>
        <begin position="590"/>
        <end position="641"/>
    </location>
</feature>
<dbReference type="Pfam" id="PF04548">
    <property type="entry name" value="AIG1"/>
    <property type="match status" value="1"/>
</dbReference>